<dbReference type="OrthoDB" id="9772295at2"/>
<comment type="caution">
    <text evidence="2">The sequence shown here is derived from an EMBL/GenBank/DDBJ whole genome shotgun (WGS) entry which is preliminary data.</text>
</comment>
<evidence type="ECO:0000313" key="3">
    <source>
        <dbReference type="Proteomes" id="UP000095713"/>
    </source>
</evidence>
<protein>
    <recommendedName>
        <fullName evidence="4">DUF1800 domain-containing protein</fullName>
    </recommendedName>
</protein>
<evidence type="ECO:0008006" key="4">
    <source>
        <dbReference type="Google" id="ProtNLM"/>
    </source>
</evidence>
<keyword evidence="3" id="KW-1185">Reference proteome</keyword>
<evidence type="ECO:0000256" key="1">
    <source>
        <dbReference type="SAM" id="MobiDB-lite"/>
    </source>
</evidence>
<dbReference type="STRING" id="1849968.A8C32_03065"/>
<dbReference type="AlphaFoldDB" id="A0A1E5TAQ6"/>
<accession>A0A1E5TAQ6</accession>
<name>A0A1E5TAQ6_9FLAO</name>
<reference evidence="2 3" key="1">
    <citation type="submission" date="2016-05" db="EMBL/GenBank/DDBJ databases">
        <title>Draft Genome Sequence of Algibacter sp. Strain SK-16 Isolated from the Surface Water of Aburatsubo Inlet.</title>
        <authorList>
            <person name="Wong S.-K."/>
            <person name="Yoshizawa S."/>
            <person name="Nakajima Y."/>
            <person name="Ogura Y."/>
            <person name="Tetsuya H."/>
            <person name="Hamasaki K."/>
        </authorList>
    </citation>
    <scope>NUCLEOTIDE SEQUENCE [LARGE SCALE GENOMIC DNA]</scope>
    <source>
        <strain evidence="2 3">SK-16</strain>
    </source>
</reference>
<dbReference type="Pfam" id="PF08811">
    <property type="entry name" value="DUF1800"/>
    <property type="match status" value="1"/>
</dbReference>
<sequence length="483" mass="56670">MQTSLDNCNQSSLDPYIPSPTNPWDRQKANHVYRRLGFGAPPEILNAALNQNPTELIDQLVDEAINLAPRTVPIWGYWVKDDFQKLGKRLRQYRIDLQIWMINDLLANSLRERLTLFWSNHFVTQLSEYEIPSYAFQYYNLLQRHSIGNFKTFTHDIGISPAMLGYLNGNISTVRKPNENYSRELYELFTLGVNNGYTQKDIEETSRALTGWNKREIAWGPYSFDPKRFDHTEKTIFGRKGNWEYKDVIDILFEEKPVQISEFIVTKLYKYFVSPTVSEGIVKQLAETFRSNNFELAPVLRRLFKSEHFFDIKSQGAIIKSPIDLYISFFKETQFTYPDSFAFPQRIRNRAIELKQELLEPVDVAGWPGDEYWIDTNSFLLRWEELSYFLTQVELVQYKNFVINLMGGNSNDVVLVTNTIMDTFFPQKLANSMDYEQALVIFKDEVPVNYFEDGTWDLNWISVPKQVHALLQFIIKTPEFQLK</sequence>
<evidence type="ECO:0000313" key="2">
    <source>
        <dbReference type="EMBL" id="OEK08444.1"/>
    </source>
</evidence>
<gene>
    <name evidence="2" type="ORF">A8C32_03065</name>
</gene>
<dbReference type="RefSeq" id="WP_069829951.1">
    <property type="nucleotide sequence ID" value="NZ_MDJD01000034.1"/>
</dbReference>
<dbReference type="Proteomes" id="UP000095713">
    <property type="component" value="Unassembled WGS sequence"/>
</dbReference>
<dbReference type="InterPro" id="IPR014917">
    <property type="entry name" value="DUF1800"/>
</dbReference>
<feature type="region of interest" description="Disordered" evidence="1">
    <location>
        <begin position="1"/>
        <end position="22"/>
    </location>
</feature>
<dbReference type="EMBL" id="MDJD01000034">
    <property type="protein sequence ID" value="OEK08444.1"/>
    <property type="molecule type" value="Genomic_DNA"/>
</dbReference>
<organism evidence="2 3">
    <name type="scientific">Flavivirga aquatica</name>
    <dbReference type="NCBI Taxonomy" id="1849968"/>
    <lineage>
        <taxon>Bacteria</taxon>
        <taxon>Pseudomonadati</taxon>
        <taxon>Bacteroidota</taxon>
        <taxon>Flavobacteriia</taxon>
        <taxon>Flavobacteriales</taxon>
        <taxon>Flavobacteriaceae</taxon>
        <taxon>Flavivirga</taxon>
    </lineage>
</organism>
<feature type="compositionally biased region" description="Polar residues" evidence="1">
    <location>
        <begin position="1"/>
        <end position="13"/>
    </location>
</feature>
<proteinExistence type="predicted"/>